<evidence type="ECO:0000313" key="5">
    <source>
        <dbReference type="Proteomes" id="UP001165080"/>
    </source>
</evidence>
<gene>
    <name evidence="4" type="primary">PLESTB003017</name>
    <name evidence="4" type="ORF">PLESTB_001829700</name>
</gene>
<dbReference type="PANTHER" id="PTHR38463">
    <property type="entry name" value="STRESS RESPONSE PROTEIN YSNF"/>
    <property type="match status" value="1"/>
</dbReference>
<reference evidence="4 5" key="1">
    <citation type="journal article" date="2023" name="Commun. Biol.">
        <title>Reorganization of the ancestral sex-determining regions during the evolution of trioecy in Pleodorina starrii.</title>
        <authorList>
            <person name="Takahashi K."/>
            <person name="Suzuki S."/>
            <person name="Kawai-Toyooka H."/>
            <person name="Yamamoto K."/>
            <person name="Hamaji T."/>
            <person name="Ootsuki R."/>
            <person name="Yamaguchi H."/>
            <person name="Kawachi M."/>
            <person name="Higashiyama T."/>
            <person name="Nozaki H."/>
        </authorList>
    </citation>
    <scope>NUCLEOTIDE SEQUENCE [LARGE SCALE GENOMIC DNA]</scope>
    <source>
        <strain evidence="4 5">NIES-4479</strain>
    </source>
</reference>
<protein>
    <recommendedName>
        <fullName evidence="3">DUF2382 domain-containing protein</fullName>
    </recommendedName>
</protein>
<evidence type="ECO:0000256" key="1">
    <source>
        <dbReference type="SAM" id="Coils"/>
    </source>
</evidence>
<comment type="caution">
    <text evidence="4">The sequence shown here is derived from an EMBL/GenBank/DDBJ whole genome shotgun (WGS) entry which is preliminary data.</text>
</comment>
<name>A0A9W6FAP0_9CHLO</name>
<dbReference type="PANTHER" id="PTHR38463:SF1">
    <property type="entry name" value="STRESS RESPONSE PROTEIN YSNF"/>
    <property type="match status" value="1"/>
</dbReference>
<dbReference type="EMBL" id="BRXU01000056">
    <property type="protein sequence ID" value="GLC62010.1"/>
    <property type="molecule type" value="Genomic_DNA"/>
</dbReference>
<proteinExistence type="predicted"/>
<dbReference type="InterPro" id="IPR052967">
    <property type="entry name" value="Stress_Response_Assoc"/>
</dbReference>
<keyword evidence="2" id="KW-1133">Transmembrane helix</keyword>
<feature type="domain" description="DUF2382" evidence="3">
    <location>
        <begin position="559"/>
        <end position="668"/>
    </location>
</feature>
<keyword evidence="2" id="KW-0472">Membrane</keyword>
<evidence type="ECO:0000313" key="4">
    <source>
        <dbReference type="EMBL" id="GLC62010.1"/>
    </source>
</evidence>
<sequence length="685" mass="72826">MSAVTPAEDARSVMINQVSWGAIFAGAVIAVSAQVVLNMVGVGIGAATLDPGTGDNPTAGAFGIGAGIWFAISTILAALLGGVAAGRLSGKPKPSTAGWHGLTAWAVSTIFVIYLIGSSVTSLVGGAVGTVGNVVGGAANTASSVVGSAIPNDPFTAIEERIRGSVPADADPEAARDAAIAAVRTALTGTEAEAEQARRQAAQALSQAQGIPVPEAQQQIEEYQAQYTEAVDTAQAAATEAADTATKAATRGALLAAVVLILGALAGWFEERAKIIINDVVTGKVTVRATTSSDVHQEVVDLARTETVIERIAMNRMLEKGEPAPQPRYEGDTYVVPVIEEVAVTEIRLLVKEELHIRSITSIDTKSIDVELRKQTATIERTGPNAVFGTLTRSREMSFTDDMSTERNSQQITAFFDTQEEAANAVRRIEAEGLSSSKVDIVAGRDTTATSTTTARDEDRGFFEALGDFFMPDEDKHTYAEGLNRGGYLVSVQTTAANRDRIIDILDDEGTIDMDQRETEWRNEGWDGGAAALAARSTAGVTPTAPYDTPAMGADEGTIEVMKENLRVGKRETDHGRVRIRSYVVETPIEEQVTLRDETVHVTRRPVDRAVNPGDGIFAERTVEATERHEEAVVSKEARVVEEISLETEASERTETVRDTLRHTEVEIDDGRVAGDSAARPAKDL</sequence>
<feature type="transmembrane region" description="Helical" evidence="2">
    <location>
        <begin position="97"/>
        <end position="116"/>
    </location>
</feature>
<dbReference type="InterPro" id="IPR019060">
    <property type="entry name" value="DUF2382"/>
</dbReference>
<keyword evidence="1" id="KW-0175">Coiled coil</keyword>
<keyword evidence="2" id="KW-0812">Transmembrane</keyword>
<feature type="transmembrane region" description="Helical" evidence="2">
    <location>
        <begin position="20"/>
        <end position="49"/>
    </location>
</feature>
<feature type="transmembrane region" description="Helical" evidence="2">
    <location>
        <begin position="61"/>
        <end position="85"/>
    </location>
</feature>
<keyword evidence="5" id="KW-1185">Reference proteome</keyword>
<organism evidence="4 5">
    <name type="scientific">Pleodorina starrii</name>
    <dbReference type="NCBI Taxonomy" id="330485"/>
    <lineage>
        <taxon>Eukaryota</taxon>
        <taxon>Viridiplantae</taxon>
        <taxon>Chlorophyta</taxon>
        <taxon>core chlorophytes</taxon>
        <taxon>Chlorophyceae</taxon>
        <taxon>CS clade</taxon>
        <taxon>Chlamydomonadales</taxon>
        <taxon>Volvocaceae</taxon>
        <taxon>Pleodorina</taxon>
    </lineage>
</organism>
<dbReference type="Pfam" id="PF09557">
    <property type="entry name" value="DUF2382"/>
    <property type="match status" value="2"/>
</dbReference>
<feature type="domain" description="DUF2382" evidence="3">
    <location>
        <begin position="270"/>
        <end position="378"/>
    </location>
</feature>
<evidence type="ECO:0000256" key="2">
    <source>
        <dbReference type="SAM" id="Phobius"/>
    </source>
</evidence>
<accession>A0A9W6FAP0</accession>
<dbReference type="AlphaFoldDB" id="A0A9W6FAP0"/>
<feature type="coiled-coil region" evidence="1">
    <location>
        <begin position="180"/>
        <end position="240"/>
    </location>
</feature>
<feature type="transmembrane region" description="Helical" evidence="2">
    <location>
        <begin position="252"/>
        <end position="269"/>
    </location>
</feature>
<evidence type="ECO:0000259" key="3">
    <source>
        <dbReference type="Pfam" id="PF09557"/>
    </source>
</evidence>
<dbReference type="Proteomes" id="UP001165080">
    <property type="component" value="Unassembled WGS sequence"/>
</dbReference>